<dbReference type="PANTHER" id="PTHR11079">
    <property type="entry name" value="CYTOSINE DEAMINASE FAMILY MEMBER"/>
    <property type="match status" value="1"/>
</dbReference>
<evidence type="ECO:0000256" key="2">
    <source>
        <dbReference type="ARBA" id="ARBA00011738"/>
    </source>
</evidence>
<keyword evidence="11" id="KW-1185">Reference proteome</keyword>
<dbReference type="Pfam" id="PF00383">
    <property type="entry name" value="dCMP_cyt_deam_1"/>
    <property type="match status" value="1"/>
</dbReference>
<dbReference type="EC" id="3.5.4.33" evidence="8"/>
<comment type="subunit">
    <text evidence="2 8">Homodimer.</text>
</comment>
<evidence type="ECO:0000256" key="8">
    <source>
        <dbReference type="HAMAP-Rule" id="MF_00972"/>
    </source>
</evidence>
<gene>
    <name evidence="8 10" type="primary">tadA</name>
    <name evidence="10" type="ORF">ERS852473_02101</name>
</gene>
<keyword evidence="6 8" id="KW-0862">Zinc</keyword>
<proteinExistence type="inferred from homology"/>
<feature type="binding site" evidence="8">
    <location>
        <position position="76"/>
    </location>
    <ligand>
        <name>Zn(2+)</name>
        <dbReference type="ChEBI" id="CHEBI:29105"/>
        <note>catalytic</note>
    </ligand>
</feature>
<dbReference type="InterPro" id="IPR016193">
    <property type="entry name" value="Cytidine_deaminase-like"/>
</dbReference>
<keyword evidence="3 8" id="KW-0819">tRNA processing</keyword>
<evidence type="ECO:0000256" key="3">
    <source>
        <dbReference type="ARBA" id="ARBA00022694"/>
    </source>
</evidence>
<dbReference type="SUPFAM" id="SSF53927">
    <property type="entry name" value="Cytidine deaminase-like"/>
    <property type="match status" value="1"/>
</dbReference>
<dbReference type="InterPro" id="IPR002125">
    <property type="entry name" value="CMP_dCMP_dom"/>
</dbReference>
<dbReference type="PANTHER" id="PTHR11079:SF202">
    <property type="entry name" value="TRNA-SPECIFIC ADENOSINE DEAMINASE"/>
    <property type="match status" value="1"/>
</dbReference>
<sequence>MDLALEEAKKAKNLGEVPVGAVIVKDGQVIATAHNLKENLKNPLAHAEILAINEACKKLDNWRLSGCELYVTLEPCPMCAGAILQSRISRVHIGTLDDTTGAGGSIINILQNANLPYFVDLVWYHDKRCSDILINFFKSKRLK</sequence>
<dbReference type="HAMAP" id="MF_00972">
    <property type="entry name" value="tRNA_aden_deaminase"/>
    <property type="match status" value="1"/>
</dbReference>
<dbReference type="PROSITE" id="PS51747">
    <property type="entry name" value="CYT_DCMP_DEAMINASES_2"/>
    <property type="match status" value="1"/>
</dbReference>
<dbReference type="InterPro" id="IPR028883">
    <property type="entry name" value="tRNA_aden_deaminase"/>
</dbReference>
<dbReference type="InterPro" id="IPR016192">
    <property type="entry name" value="APOBEC/CMP_deaminase_Zn-bd"/>
</dbReference>
<dbReference type="CDD" id="cd01285">
    <property type="entry name" value="nucleoside_deaminase"/>
    <property type="match status" value="1"/>
</dbReference>
<evidence type="ECO:0000256" key="5">
    <source>
        <dbReference type="ARBA" id="ARBA00022801"/>
    </source>
</evidence>
<dbReference type="EMBL" id="CYZR01000008">
    <property type="protein sequence ID" value="CUO16991.1"/>
    <property type="molecule type" value="Genomic_DNA"/>
</dbReference>
<organism evidence="10 11">
    <name type="scientific">Sarcina ventriculi</name>
    <name type="common">Clostridium ventriculi</name>
    <dbReference type="NCBI Taxonomy" id="1267"/>
    <lineage>
        <taxon>Bacteria</taxon>
        <taxon>Bacillati</taxon>
        <taxon>Bacillota</taxon>
        <taxon>Clostridia</taxon>
        <taxon>Eubacteriales</taxon>
        <taxon>Clostridiaceae</taxon>
        <taxon>Sarcina</taxon>
    </lineage>
</organism>
<dbReference type="Proteomes" id="UP000095488">
    <property type="component" value="Unassembled WGS sequence"/>
</dbReference>
<comment type="function">
    <text evidence="8">Catalyzes the deamination of adenosine to inosine at the wobble position 34 of tRNA(Arg2).</text>
</comment>
<evidence type="ECO:0000256" key="7">
    <source>
        <dbReference type="ARBA" id="ARBA00048045"/>
    </source>
</evidence>
<protein>
    <recommendedName>
        <fullName evidence="8">tRNA-specific adenosine deaminase</fullName>
        <ecNumber evidence="8">3.5.4.33</ecNumber>
    </recommendedName>
</protein>
<feature type="domain" description="CMP/dCMP-type deaminase" evidence="9">
    <location>
        <begin position="1"/>
        <end position="117"/>
    </location>
</feature>
<accession>A0ABM9US42</accession>
<evidence type="ECO:0000313" key="11">
    <source>
        <dbReference type="Proteomes" id="UP000095488"/>
    </source>
</evidence>
<name>A0ABM9US42_SARVE</name>
<evidence type="ECO:0000256" key="4">
    <source>
        <dbReference type="ARBA" id="ARBA00022723"/>
    </source>
</evidence>
<dbReference type="PROSITE" id="PS00903">
    <property type="entry name" value="CYT_DCMP_DEAMINASES_1"/>
    <property type="match status" value="1"/>
</dbReference>
<evidence type="ECO:0000256" key="1">
    <source>
        <dbReference type="ARBA" id="ARBA00010669"/>
    </source>
</evidence>
<comment type="similarity">
    <text evidence="1">Belongs to the cytidine and deoxycytidylate deaminase family. ADAT2 subfamily.</text>
</comment>
<dbReference type="Gene3D" id="3.40.140.10">
    <property type="entry name" value="Cytidine Deaminase, domain 2"/>
    <property type="match status" value="1"/>
</dbReference>
<feature type="active site" description="Proton donor" evidence="8">
    <location>
        <position position="48"/>
    </location>
</feature>
<comment type="catalytic activity">
    <reaction evidence="7 8">
        <text>adenosine(34) in tRNA + H2O + H(+) = inosine(34) in tRNA + NH4(+)</text>
        <dbReference type="Rhea" id="RHEA:43168"/>
        <dbReference type="Rhea" id="RHEA-COMP:10373"/>
        <dbReference type="Rhea" id="RHEA-COMP:10374"/>
        <dbReference type="ChEBI" id="CHEBI:15377"/>
        <dbReference type="ChEBI" id="CHEBI:15378"/>
        <dbReference type="ChEBI" id="CHEBI:28938"/>
        <dbReference type="ChEBI" id="CHEBI:74411"/>
        <dbReference type="ChEBI" id="CHEBI:82852"/>
        <dbReference type="EC" id="3.5.4.33"/>
    </reaction>
</comment>
<dbReference type="GO" id="GO:0016787">
    <property type="term" value="F:hydrolase activity"/>
    <property type="evidence" value="ECO:0007669"/>
    <property type="project" value="UniProtKB-KW"/>
</dbReference>
<evidence type="ECO:0000313" key="10">
    <source>
        <dbReference type="EMBL" id="CUO16991.1"/>
    </source>
</evidence>
<comment type="caution">
    <text evidence="10">The sequence shown here is derived from an EMBL/GenBank/DDBJ whole genome shotgun (WGS) entry which is preliminary data.</text>
</comment>
<feature type="binding site" evidence="8">
    <location>
        <position position="46"/>
    </location>
    <ligand>
        <name>Zn(2+)</name>
        <dbReference type="ChEBI" id="CHEBI:29105"/>
        <note>catalytic</note>
    </ligand>
</feature>
<keyword evidence="4 8" id="KW-0479">Metal-binding</keyword>
<evidence type="ECO:0000256" key="6">
    <source>
        <dbReference type="ARBA" id="ARBA00022833"/>
    </source>
</evidence>
<evidence type="ECO:0000259" key="9">
    <source>
        <dbReference type="PROSITE" id="PS51747"/>
    </source>
</evidence>
<keyword evidence="5 8" id="KW-0378">Hydrolase</keyword>
<comment type="cofactor">
    <cofactor evidence="8">
        <name>Zn(2+)</name>
        <dbReference type="ChEBI" id="CHEBI:29105"/>
    </cofactor>
    <text evidence="8">Binds 1 zinc ion per subunit.</text>
</comment>
<reference evidence="10 11" key="1">
    <citation type="submission" date="2015-09" db="EMBL/GenBank/DDBJ databases">
        <authorList>
            <consortium name="Pathogen Informatics"/>
        </authorList>
    </citation>
    <scope>NUCLEOTIDE SEQUENCE [LARGE SCALE GENOMIC DNA]</scope>
    <source>
        <strain evidence="10 11">2789STDY5834858</strain>
    </source>
</reference>
<feature type="binding site" evidence="8">
    <location>
        <position position="79"/>
    </location>
    <ligand>
        <name>Zn(2+)</name>
        <dbReference type="ChEBI" id="CHEBI:29105"/>
        <note>catalytic</note>
    </ligand>
</feature>